<dbReference type="AlphaFoldDB" id="A0A9N8R9S6"/>
<organism evidence="2 3">
    <name type="scientific">Gibberella zeae</name>
    <name type="common">Wheat head blight fungus</name>
    <name type="synonym">Fusarium graminearum</name>
    <dbReference type="NCBI Taxonomy" id="5518"/>
    <lineage>
        <taxon>Eukaryota</taxon>
        <taxon>Fungi</taxon>
        <taxon>Dikarya</taxon>
        <taxon>Ascomycota</taxon>
        <taxon>Pezizomycotina</taxon>
        <taxon>Sordariomycetes</taxon>
        <taxon>Hypocreomycetidae</taxon>
        <taxon>Hypocreales</taxon>
        <taxon>Nectriaceae</taxon>
        <taxon>Fusarium</taxon>
    </lineage>
</organism>
<sequence>KLRPGLGYLTSSASPQPSSNLSYSRASQQRWDEVPVPLGIYAIDSAAHPVAYIARSIVWG</sequence>
<reference evidence="2" key="1">
    <citation type="submission" date="2021-03" db="EMBL/GenBank/DDBJ databases">
        <authorList>
            <person name="Alouane T."/>
            <person name="Langin T."/>
            <person name="Bonhomme L."/>
        </authorList>
    </citation>
    <scope>NUCLEOTIDE SEQUENCE</scope>
    <source>
        <strain evidence="2">MDC_Fg202</strain>
    </source>
</reference>
<evidence type="ECO:0000313" key="3">
    <source>
        <dbReference type="Proteomes" id="UP000746612"/>
    </source>
</evidence>
<accession>A0A9N8R9S6</accession>
<feature type="compositionally biased region" description="Low complexity" evidence="1">
    <location>
        <begin position="11"/>
        <end position="24"/>
    </location>
</feature>
<dbReference type="Proteomes" id="UP000746612">
    <property type="component" value="Unassembled WGS sequence"/>
</dbReference>
<evidence type="ECO:0000256" key="1">
    <source>
        <dbReference type="SAM" id="MobiDB-lite"/>
    </source>
</evidence>
<comment type="caution">
    <text evidence="2">The sequence shown here is derived from an EMBL/GenBank/DDBJ whole genome shotgun (WGS) entry which is preliminary data.</text>
</comment>
<evidence type="ECO:0000313" key="2">
    <source>
        <dbReference type="EMBL" id="CAG1975388.1"/>
    </source>
</evidence>
<protein>
    <submittedName>
        <fullName evidence="2">Uncharacterized protein</fullName>
    </submittedName>
</protein>
<name>A0A9N8R9S6_GIBZA</name>
<feature type="region of interest" description="Disordered" evidence="1">
    <location>
        <begin position="1"/>
        <end position="24"/>
    </location>
</feature>
<proteinExistence type="predicted"/>
<dbReference type="EMBL" id="CAJPIJ010000104">
    <property type="protein sequence ID" value="CAG1975388.1"/>
    <property type="molecule type" value="Genomic_DNA"/>
</dbReference>
<feature type="non-terminal residue" evidence="2">
    <location>
        <position position="1"/>
    </location>
</feature>
<gene>
    <name evidence="2" type="ORF">MDCFG202_LOCUS142508</name>
</gene>